<proteinExistence type="predicted"/>
<evidence type="ECO:0000313" key="2">
    <source>
        <dbReference type="Proteomes" id="UP000041254"/>
    </source>
</evidence>
<sequence length="251" mass="28868">MQHTHQHPFTHIFVGRRTYFLLSLTDILRLRAVCRWLRELFRAAQLRQRLNHSLSTEAGLRPVVNGQAVQLLVFDDQQMGVADLLAAVCVTEAGGWEEMREAIALAAQCGYCQLPVRLTATDLHKFLNKTVYLATPRVLAHRMMVGRHIDFGTNGVTFQLFDHGKTLRAIRDEDGFEIEIDPRAGHYYQRHRQQHDPPVRSRIEYSHAEGWRLRAAADFASVSSFIKRTLFGHFNKTTHATTNSIRRVLDR</sequence>
<accession>A0A0G4GP57</accession>
<protein>
    <submittedName>
        <fullName evidence="1">Uncharacterized protein</fullName>
    </submittedName>
</protein>
<keyword evidence="2" id="KW-1185">Reference proteome</keyword>
<organism evidence="1 2">
    <name type="scientific">Vitrella brassicaformis (strain CCMP3155)</name>
    <dbReference type="NCBI Taxonomy" id="1169540"/>
    <lineage>
        <taxon>Eukaryota</taxon>
        <taxon>Sar</taxon>
        <taxon>Alveolata</taxon>
        <taxon>Colpodellida</taxon>
        <taxon>Vitrellaceae</taxon>
        <taxon>Vitrella</taxon>
    </lineage>
</organism>
<evidence type="ECO:0000313" key="1">
    <source>
        <dbReference type="EMBL" id="CEM31960.1"/>
    </source>
</evidence>
<dbReference type="Proteomes" id="UP000041254">
    <property type="component" value="Unassembled WGS sequence"/>
</dbReference>
<dbReference type="PhylomeDB" id="A0A0G4GP57"/>
<dbReference type="InParanoid" id="A0A0G4GP57"/>
<reference evidence="1 2" key="1">
    <citation type="submission" date="2014-11" db="EMBL/GenBank/DDBJ databases">
        <authorList>
            <person name="Zhu J."/>
            <person name="Qi W."/>
            <person name="Song R."/>
        </authorList>
    </citation>
    <scope>NUCLEOTIDE SEQUENCE [LARGE SCALE GENOMIC DNA]</scope>
</reference>
<dbReference type="VEuPathDB" id="CryptoDB:Vbra_2364"/>
<dbReference type="EMBL" id="CDMY01000738">
    <property type="protein sequence ID" value="CEM31960.1"/>
    <property type="molecule type" value="Genomic_DNA"/>
</dbReference>
<name>A0A0G4GP57_VITBC</name>
<dbReference type="AlphaFoldDB" id="A0A0G4GP57"/>
<gene>
    <name evidence="1" type="ORF">Vbra_2364</name>
</gene>